<organism evidence="2 3">
    <name type="scientific">Methanosarcina acetivorans</name>
    <dbReference type="NCBI Taxonomy" id="2214"/>
    <lineage>
        <taxon>Archaea</taxon>
        <taxon>Methanobacteriati</taxon>
        <taxon>Methanobacteriota</taxon>
        <taxon>Stenosarchaea group</taxon>
        <taxon>Methanomicrobia</taxon>
        <taxon>Methanosarcinales</taxon>
        <taxon>Methanosarcinaceae</taxon>
        <taxon>Methanosarcina</taxon>
    </lineage>
</organism>
<dbReference type="PANTHER" id="PTHR34293:SF1">
    <property type="entry name" value="HTH-TYPE TRANSCRIPTIONAL REGULATOR TRMBL2"/>
    <property type="match status" value="1"/>
</dbReference>
<dbReference type="InterPro" id="IPR036390">
    <property type="entry name" value="WH_DNA-bd_sf"/>
</dbReference>
<evidence type="ECO:0000313" key="2">
    <source>
        <dbReference type="EMBL" id="HIH93319.1"/>
    </source>
</evidence>
<dbReference type="RefSeq" id="WP_011020416.1">
    <property type="nucleotide sequence ID" value="NZ_DUJU01000053.1"/>
</dbReference>
<name>A0A832W6K0_9EURY</name>
<dbReference type="Pfam" id="PF01978">
    <property type="entry name" value="TrmB"/>
    <property type="match status" value="1"/>
</dbReference>
<evidence type="ECO:0000259" key="1">
    <source>
        <dbReference type="Pfam" id="PF01978"/>
    </source>
</evidence>
<dbReference type="Proteomes" id="UP000600774">
    <property type="component" value="Unassembled WGS sequence"/>
</dbReference>
<feature type="domain" description="Transcription regulator TrmB N-terminal" evidence="1">
    <location>
        <begin position="9"/>
        <end position="76"/>
    </location>
</feature>
<protein>
    <submittedName>
        <fullName evidence="2">TrmB family transcriptional regulator</fullName>
    </submittedName>
</protein>
<evidence type="ECO:0000313" key="3">
    <source>
        <dbReference type="Proteomes" id="UP000600774"/>
    </source>
</evidence>
<accession>A0A832W6K0</accession>
<proteinExistence type="predicted"/>
<reference evidence="2" key="1">
    <citation type="journal article" date="2020" name="bioRxiv">
        <title>A rank-normalized archaeal taxonomy based on genome phylogeny resolves widespread incomplete and uneven classifications.</title>
        <authorList>
            <person name="Rinke C."/>
            <person name="Chuvochina M."/>
            <person name="Mussig A.J."/>
            <person name="Chaumeil P.-A."/>
            <person name="Waite D.W."/>
            <person name="Whitman W.B."/>
            <person name="Parks D.H."/>
            <person name="Hugenholtz P."/>
        </authorList>
    </citation>
    <scope>NUCLEOTIDE SEQUENCE</scope>
    <source>
        <strain evidence="2">UBA8876</strain>
    </source>
</reference>
<dbReference type="Gene3D" id="1.10.10.10">
    <property type="entry name" value="Winged helix-like DNA-binding domain superfamily/Winged helix DNA-binding domain"/>
    <property type="match status" value="1"/>
</dbReference>
<dbReference type="EMBL" id="DUJU01000053">
    <property type="protein sequence ID" value="HIH93319.1"/>
    <property type="molecule type" value="Genomic_DNA"/>
</dbReference>
<sequence length="125" mass="14207">MTLKIIDNLQKLGFTENEAKIYSVLVCLKKANAREIFEASGVPRSKIYKVLRRMEEKGYVQIIDGQPTCYRAKEPEELISRIRDDLILSLAETSSELKVLSLECGACDVGNSSRYHGKVRRLVWA</sequence>
<dbReference type="SUPFAM" id="SSF46785">
    <property type="entry name" value="Winged helix' DNA-binding domain"/>
    <property type="match status" value="1"/>
</dbReference>
<dbReference type="AlphaFoldDB" id="A0A832W6K0"/>
<dbReference type="CDD" id="cd00090">
    <property type="entry name" value="HTH_ARSR"/>
    <property type="match status" value="1"/>
</dbReference>
<comment type="caution">
    <text evidence="2">The sequence shown here is derived from an EMBL/GenBank/DDBJ whole genome shotgun (WGS) entry which is preliminary data.</text>
</comment>
<dbReference type="InterPro" id="IPR002831">
    <property type="entry name" value="Tscrpt_reg_TrmB_N"/>
</dbReference>
<dbReference type="InterPro" id="IPR036388">
    <property type="entry name" value="WH-like_DNA-bd_sf"/>
</dbReference>
<dbReference type="PANTHER" id="PTHR34293">
    <property type="entry name" value="HTH-TYPE TRANSCRIPTIONAL REGULATOR TRMBL2"/>
    <property type="match status" value="1"/>
</dbReference>
<gene>
    <name evidence="2" type="ORF">HA338_04500</name>
</gene>
<dbReference type="InterPro" id="IPR051797">
    <property type="entry name" value="TrmB-like"/>
</dbReference>
<dbReference type="InterPro" id="IPR011991">
    <property type="entry name" value="ArsR-like_HTH"/>
</dbReference>
<dbReference type="GeneID" id="1472251"/>